<dbReference type="InterPro" id="IPR026120">
    <property type="entry name" value="TMEM11"/>
</dbReference>
<name>A0AAV4T173_CAEEX</name>
<protein>
    <submittedName>
        <fullName evidence="1">Uncharacterized protein</fullName>
    </submittedName>
</protein>
<organism evidence="1 2">
    <name type="scientific">Caerostris extrusa</name>
    <name type="common">Bark spider</name>
    <name type="synonym">Caerostris bankana</name>
    <dbReference type="NCBI Taxonomy" id="172846"/>
    <lineage>
        <taxon>Eukaryota</taxon>
        <taxon>Metazoa</taxon>
        <taxon>Ecdysozoa</taxon>
        <taxon>Arthropoda</taxon>
        <taxon>Chelicerata</taxon>
        <taxon>Arachnida</taxon>
        <taxon>Araneae</taxon>
        <taxon>Araneomorphae</taxon>
        <taxon>Entelegynae</taxon>
        <taxon>Araneoidea</taxon>
        <taxon>Araneidae</taxon>
        <taxon>Caerostris</taxon>
    </lineage>
</organism>
<dbReference type="EMBL" id="BPLR01010419">
    <property type="protein sequence ID" value="GIY39186.1"/>
    <property type="molecule type" value="Genomic_DNA"/>
</dbReference>
<sequence>MENNKPPKVFTNPRPPHLEEDVMLSYKKFDIKVIEDNPHYSSKTQLNDALRGEKSVIVIRDKKLGNDTIMWLTLGQCIQHLTLATAMGAVFAHLE</sequence>
<dbReference type="Pfam" id="PF14972">
    <property type="entry name" value="Mito_morph_reg"/>
    <property type="match status" value="1"/>
</dbReference>
<gene>
    <name evidence="1" type="primary">AVEN_176978_1</name>
    <name evidence="1" type="ORF">CEXT_152031</name>
</gene>
<dbReference type="GO" id="GO:0005743">
    <property type="term" value="C:mitochondrial inner membrane"/>
    <property type="evidence" value="ECO:0007669"/>
    <property type="project" value="InterPro"/>
</dbReference>
<comment type="caution">
    <text evidence="1">The sequence shown here is derived from an EMBL/GenBank/DDBJ whole genome shotgun (WGS) entry which is preliminary data.</text>
</comment>
<dbReference type="GO" id="GO:0007005">
    <property type="term" value="P:mitochondrion organization"/>
    <property type="evidence" value="ECO:0007669"/>
    <property type="project" value="InterPro"/>
</dbReference>
<dbReference type="AlphaFoldDB" id="A0AAV4T173"/>
<reference evidence="1 2" key="1">
    <citation type="submission" date="2021-06" db="EMBL/GenBank/DDBJ databases">
        <title>Caerostris extrusa draft genome.</title>
        <authorList>
            <person name="Kono N."/>
            <person name="Arakawa K."/>
        </authorList>
    </citation>
    <scope>NUCLEOTIDE SEQUENCE [LARGE SCALE GENOMIC DNA]</scope>
</reference>
<evidence type="ECO:0000313" key="1">
    <source>
        <dbReference type="EMBL" id="GIY39186.1"/>
    </source>
</evidence>
<dbReference type="Proteomes" id="UP001054945">
    <property type="component" value="Unassembled WGS sequence"/>
</dbReference>
<keyword evidence="2" id="KW-1185">Reference proteome</keyword>
<accession>A0AAV4T173</accession>
<proteinExistence type="predicted"/>
<evidence type="ECO:0000313" key="2">
    <source>
        <dbReference type="Proteomes" id="UP001054945"/>
    </source>
</evidence>